<dbReference type="Gene3D" id="1.10.3720.10">
    <property type="entry name" value="MetI-like"/>
    <property type="match status" value="2"/>
</dbReference>
<evidence type="ECO:0000256" key="8">
    <source>
        <dbReference type="SAM" id="Phobius"/>
    </source>
</evidence>
<evidence type="ECO:0000256" key="1">
    <source>
        <dbReference type="ARBA" id="ARBA00004429"/>
    </source>
</evidence>
<dbReference type="GO" id="GO:0055085">
    <property type="term" value="P:transmembrane transport"/>
    <property type="evidence" value="ECO:0007669"/>
    <property type="project" value="InterPro"/>
</dbReference>
<evidence type="ECO:0000256" key="3">
    <source>
        <dbReference type="ARBA" id="ARBA00022475"/>
    </source>
</evidence>
<dbReference type="InterPro" id="IPR000515">
    <property type="entry name" value="MetI-like"/>
</dbReference>
<keyword evidence="6 8" id="KW-1133">Transmembrane helix</keyword>
<evidence type="ECO:0000259" key="9">
    <source>
        <dbReference type="PROSITE" id="PS50928"/>
    </source>
</evidence>
<evidence type="ECO:0000313" key="10">
    <source>
        <dbReference type="EMBL" id="TAA35378.1"/>
    </source>
</evidence>
<feature type="domain" description="ABC transmembrane type-1" evidence="9">
    <location>
        <begin position="386"/>
        <end position="578"/>
    </location>
</feature>
<feature type="transmembrane region" description="Helical" evidence="8">
    <location>
        <begin position="42"/>
        <end position="62"/>
    </location>
</feature>
<feature type="transmembrane region" description="Helical" evidence="8">
    <location>
        <begin position="385"/>
        <end position="408"/>
    </location>
</feature>
<feature type="transmembrane region" description="Helical" evidence="8">
    <location>
        <begin position="560"/>
        <end position="585"/>
    </location>
</feature>
<protein>
    <submittedName>
        <fullName evidence="10">Iron ABC transporter permease</fullName>
    </submittedName>
</protein>
<feature type="transmembrane region" description="Helical" evidence="8">
    <location>
        <begin position="332"/>
        <end position="356"/>
    </location>
</feature>
<feature type="transmembrane region" description="Helical" evidence="8">
    <location>
        <begin position="284"/>
        <end position="301"/>
    </location>
</feature>
<evidence type="ECO:0000256" key="4">
    <source>
        <dbReference type="ARBA" id="ARBA00022519"/>
    </source>
</evidence>
<dbReference type="PANTHER" id="PTHR43357:SF4">
    <property type="entry name" value="INNER MEMBRANE ABC TRANSPORTER PERMEASE PROTEIN YDCV"/>
    <property type="match status" value="1"/>
</dbReference>
<feature type="transmembrane region" description="Helical" evidence="8">
    <location>
        <begin position="420"/>
        <end position="446"/>
    </location>
</feature>
<dbReference type="AlphaFoldDB" id="A0A4Q8LVJ9"/>
<feature type="transmembrane region" description="Helical" evidence="8">
    <location>
        <begin position="458"/>
        <end position="481"/>
    </location>
</feature>
<comment type="caution">
    <text evidence="10">The sequence shown here is derived from an EMBL/GenBank/DDBJ whole genome shotgun (WGS) entry which is preliminary data.</text>
</comment>
<feature type="transmembrane region" description="Helical" evidence="8">
    <location>
        <begin position="230"/>
        <end position="249"/>
    </location>
</feature>
<dbReference type="CDD" id="cd06261">
    <property type="entry name" value="TM_PBP2"/>
    <property type="match status" value="2"/>
</dbReference>
<name>A0A4Q8LVJ9_9GAMM</name>
<reference evidence="10 11" key="1">
    <citation type="submission" date="2019-02" db="EMBL/GenBank/DDBJ databases">
        <title>WGS of Pseudoxanthomonas species novum from clinical isolates.</title>
        <authorList>
            <person name="Bernier A.-M."/>
            <person name="Bernard K."/>
            <person name="Vachon A."/>
        </authorList>
    </citation>
    <scope>NUCLEOTIDE SEQUENCE [LARGE SCALE GENOMIC DNA]</scope>
    <source>
        <strain evidence="10 11">NML140781</strain>
    </source>
</reference>
<evidence type="ECO:0000256" key="2">
    <source>
        <dbReference type="ARBA" id="ARBA00022448"/>
    </source>
</evidence>
<keyword evidence="7 8" id="KW-0472">Membrane</keyword>
<accession>A0A4Q8LVJ9</accession>
<dbReference type="PROSITE" id="PS50928">
    <property type="entry name" value="ABC_TM1"/>
    <property type="match status" value="2"/>
</dbReference>
<evidence type="ECO:0000256" key="7">
    <source>
        <dbReference type="ARBA" id="ARBA00023136"/>
    </source>
</evidence>
<gene>
    <name evidence="10" type="ORF">EA656_06670</name>
</gene>
<dbReference type="InterPro" id="IPR035906">
    <property type="entry name" value="MetI-like_sf"/>
</dbReference>
<dbReference type="PANTHER" id="PTHR43357">
    <property type="entry name" value="INNER MEMBRANE ABC TRANSPORTER PERMEASE PROTEIN YDCV"/>
    <property type="match status" value="1"/>
</dbReference>
<feature type="transmembrane region" description="Helical" evidence="8">
    <location>
        <begin position="127"/>
        <end position="150"/>
    </location>
</feature>
<evidence type="ECO:0000313" key="11">
    <source>
        <dbReference type="Proteomes" id="UP000292087"/>
    </source>
</evidence>
<proteinExistence type="predicted"/>
<dbReference type="Proteomes" id="UP000292087">
    <property type="component" value="Unassembled WGS sequence"/>
</dbReference>
<keyword evidence="2" id="KW-0813">Transport</keyword>
<comment type="subcellular location">
    <subcellularLocation>
        <location evidence="1">Cell inner membrane</location>
        <topology evidence="1">Multi-pass membrane protein</topology>
    </subcellularLocation>
</comment>
<keyword evidence="5 8" id="KW-0812">Transmembrane</keyword>
<dbReference type="RefSeq" id="WP_130523172.1">
    <property type="nucleotide sequence ID" value="NZ_SHLZ01000008.1"/>
</dbReference>
<dbReference type="EMBL" id="SHMF01000002">
    <property type="protein sequence ID" value="TAA35378.1"/>
    <property type="molecule type" value="Genomic_DNA"/>
</dbReference>
<feature type="transmembrane region" description="Helical" evidence="8">
    <location>
        <begin position="95"/>
        <end position="115"/>
    </location>
</feature>
<evidence type="ECO:0000256" key="6">
    <source>
        <dbReference type="ARBA" id="ARBA00022989"/>
    </source>
</evidence>
<keyword evidence="3" id="KW-1003">Cell membrane</keyword>
<evidence type="ECO:0000256" key="5">
    <source>
        <dbReference type="ARBA" id="ARBA00022692"/>
    </source>
</evidence>
<keyword evidence="4" id="KW-0997">Cell inner membrane</keyword>
<dbReference type="SUPFAM" id="SSF161098">
    <property type="entry name" value="MetI-like"/>
    <property type="match status" value="2"/>
</dbReference>
<feature type="domain" description="ABC transmembrane type-1" evidence="9">
    <location>
        <begin position="91"/>
        <end position="302"/>
    </location>
</feature>
<sequence>MSRIATAVLPSLSRRADARAAADARPRRAAPGLLRGARRLPLLAAVALLLVWPLVMLVLGGFHDGTPFRPGTWSLEAWRSTLQAPGTLTAVANSVRIATVSTLAATLLAAALAFVSERTDTPFRGAILPAMLLVFITPGVFYAIAFTLLANPYTGALNDLLRHAFGLEAPWLDAEGWGGIYAVLTLKKCAVTYLFLRGAFGALDASHDEASYICGAGPLRTFFGINLPSLAPAVTSVVLLGLIAGLQAFDPILVLGAPERIVVISTLLLNLVGGVAGPAQYAQASVLSTAFVAFIALLYLAQHRVLGRRGFESLGGKGGGQRRPFRMRRASGVAAALVLGYLLLACVLPVGALLLASLQPYPGVYEGLSLQRYVEVLQYPRVGQAIQATLLLGTVVGAFVMTLAFAIAETGRSLGRGGWAALRFATLIPFALPGVVAALAISWAWLVLPGFGRLYGSIWLVGLALVVVATPLATQIAFAASAQIAPSLTEAARISGAGRVRAFFGVVLVLAAPAFLAGWFMTAVMVAGNMEIPLLLKSPGINTLALVSYNLQSGGDYGQAAALLMLLMLATVLLWALVAALRTGLPRLYRLRRPLRARRTSPHLHDLEPAP</sequence>
<feature type="transmembrane region" description="Helical" evidence="8">
    <location>
        <begin position="502"/>
        <end position="527"/>
    </location>
</feature>
<organism evidence="10 11">
    <name type="scientific">Pseudoxanthomonas winnipegensis</name>
    <dbReference type="NCBI Taxonomy" id="2480810"/>
    <lineage>
        <taxon>Bacteria</taxon>
        <taxon>Pseudomonadati</taxon>
        <taxon>Pseudomonadota</taxon>
        <taxon>Gammaproteobacteria</taxon>
        <taxon>Lysobacterales</taxon>
        <taxon>Lysobacteraceae</taxon>
        <taxon>Pseudoxanthomonas</taxon>
    </lineage>
</organism>
<dbReference type="GO" id="GO:0005886">
    <property type="term" value="C:plasma membrane"/>
    <property type="evidence" value="ECO:0007669"/>
    <property type="project" value="UniProtKB-SubCell"/>
</dbReference>